<keyword evidence="2 5" id="KW-0812">Transmembrane</keyword>
<reference evidence="6 7" key="1">
    <citation type="journal article" date="2020" name="ISME J.">
        <title>Uncovering the hidden diversity of litter-decomposition mechanisms in mushroom-forming fungi.</title>
        <authorList>
            <person name="Floudas D."/>
            <person name="Bentzer J."/>
            <person name="Ahren D."/>
            <person name="Johansson T."/>
            <person name="Persson P."/>
            <person name="Tunlid A."/>
        </authorList>
    </citation>
    <scope>NUCLEOTIDE SEQUENCE [LARGE SCALE GENOMIC DNA]</scope>
    <source>
        <strain evidence="6 7">CBS 146.42</strain>
    </source>
</reference>
<evidence type="ECO:0000256" key="4">
    <source>
        <dbReference type="ARBA" id="ARBA00023136"/>
    </source>
</evidence>
<protein>
    <recommendedName>
        <fullName evidence="8">Tetraspanin</fullName>
    </recommendedName>
</protein>
<dbReference type="Proteomes" id="UP000559027">
    <property type="component" value="Unassembled WGS sequence"/>
</dbReference>
<organism evidence="6 7">
    <name type="scientific">Leucocoprinus leucothites</name>
    <dbReference type="NCBI Taxonomy" id="201217"/>
    <lineage>
        <taxon>Eukaryota</taxon>
        <taxon>Fungi</taxon>
        <taxon>Dikarya</taxon>
        <taxon>Basidiomycota</taxon>
        <taxon>Agaricomycotina</taxon>
        <taxon>Agaricomycetes</taxon>
        <taxon>Agaricomycetidae</taxon>
        <taxon>Agaricales</taxon>
        <taxon>Agaricineae</taxon>
        <taxon>Agaricaceae</taxon>
        <taxon>Leucocoprinus</taxon>
    </lineage>
</organism>
<dbReference type="GO" id="GO:0016020">
    <property type="term" value="C:membrane"/>
    <property type="evidence" value="ECO:0007669"/>
    <property type="project" value="UniProtKB-SubCell"/>
</dbReference>
<evidence type="ECO:0000256" key="2">
    <source>
        <dbReference type="ARBA" id="ARBA00022692"/>
    </source>
</evidence>
<feature type="transmembrane region" description="Helical" evidence="5">
    <location>
        <begin position="152"/>
        <end position="173"/>
    </location>
</feature>
<dbReference type="OrthoDB" id="7862095at2759"/>
<accession>A0A8H5D329</accession>
<keyword evidence="7" id="KW-1185">Reference proteome</keyword>
<keyword evidence="3 5" id="KW-1133">Transmembrane helix</keyword>
<keyword evidence="4 5" id="KW-0472">Membrane</keyword>
<dbReference type="EMBL" id="JAACJO010000012">
    <property type="protein sequence ID" value="KAF5351826.1"/>
    <property type="molecule type" value="Genomic_DNA"/>
</dbReference>
<comment type="subcellular location">
    <subcellularLocation>
        <location evidence="1">Membrane</location>
        <topology evidence="1">Multi-pass membrane protein</topology>
    </subcellularLocation>
</comment>
<evidence type="ECO:0000313" key="6">
    <source>
        <dbReference type="EMBL" id="KAF5351826.1"/>
    </source>
</evidence>
<feature type="transmembrane region" description="Helical" evidence="5">
    <location>
        <begin position="92"/>
        <end position="112"/>
    </location>
</feature>
<evidence type="ECO:0000256" key="5">
    <source>
        <dbReference type="SAM" id="Phobius"/>
    </source>
</evidence>
<proteinExistence type="predicted"/>
<evidence type="ECO:0000256" key="3">
    <source>
        <dbReference type="ARBA" id="ARBA00022989"/>
    </source>
</evidence>
<name>A0A8H5D329_9AGAR</name>
<dbReference type="AlphaFoldDB" id="A0A8H5D329"/>
<comment type="caution">
    <text evidence="6">The sequence shown here is derived from an EMBL/GenBank/DDBJ whole genome shotgun (WGS) entry which is preliminary data.</text>
</comment>
<dbReference type="Pfam" id="PF00335">
    <property type="entry name" value="Tetraspanin"/>
    <property type="match status" value="1"/>
</dbReference>
<evidence type="ECO:0000256" key="1">
    <source>
        <dbReference type="ARBA" id="ARBA00004141"/>
    </source>
</evidence>
<feature type="transmembrane region" description="Helical" evidence="5">
    <location>
        <begin position="55"/>
        <end position="80"/>
    </location>
</feature>
<evidence type="ECO:0008006" key="8">
    <source>
        <dbReference type="Google" id="ProtNLM"/>
    </source>
</evidence>
<feature type="transmembrane region" description="Helical" evidence="5">
    <location>
        <begin position="12"/>
        <end position="35"/>
    </location>
</feature>
<evidence type="ECO:0000313" key="7">
    <source>
        <dbReference type="Proteomes" id="UP000559027"/>
    </source>
</evidence>
<sequence length="250" mass="27861">MSPKFCCCLPLRFGTLVISLIQFILCGLAAGAFWYLLWLTKEQGWYETLQTSSKIAFIVAGAVYTFAAVIGLFGFIGAIFKKNGLVRTYLALLYVTLLLQIASGIYSLVMFYRFRNHPGAKGDCTEFFDNSTNSTVTNYCDALNNFSKLPVWSIWVSAIVPIVVVAYACYVVHNYARRLAKQRADREIIATRSLATGPEYTAVKPHEETHPLTQPTYNYPYSDAPNSFGNATSPPATGHAANYYYSENKV</sequence>
<dbReference type="InterPro" id="IPR018499">
    <property type="entry name" value="Tetraspanin/Peripherin"/>
</dbReference>
<gene>
    <name evidence="6" type="ORF">D9756_007515</name>
</gene>